<dbReference type="Proteomes" id="UP000264541">
    <property type="component" value="Unassembled WGS sequence"/>
</dbReference>
<gene>
    <name evidence="1" type="ORF">D0469_09105</name>
</gene>
<organism evidence="1 2">
    <name type="scientific">Peribacillus saganii</name>
    <dbReference type="NCBI Taxonomy" id="2303992"/>
    <lineage>
        <taxon>Bacteria</taxon>
        <taxon>Bacillati</taxon>
        <taxon>Bacillota</taxon>
        <taxon>Bacilli</taxon>
        <taxon>Bacillales</taxon>
        <taxon>Bacillaceae</taxon>
        <taxon>Peribacillus</taxon>
    </lineage>
</organism>
<reference evidence="1 2" key="1">
    <citation type="submission" date="2018-08" db="EMBL/GenBank/DDBJ databases">
        <title>Bacillus chawlae sp. nov., Bacillus glennii sp. nov., and Bacillus saganii sp. nov. Isolated from the Vehicle Assembly Building at Kennedy Space Center where the Viking Spacecraft were Assembled.</title>
        <authorList>
            <person name="Seuylemezian A."/>
            <person name="Vaishampayan P."/>
        </authorList>
    </citation>
    <scope>NUCLEOTIDE SEQUENCE [LARGE SCALE GENOMIC DNA]</scope>
    <source>
        <strain evidence="1 2">V47-23a</strain>
    </source>
</reference>
<dbReference type="RefSeq" id="WP_117326437.1">
    <property type="nucleotide sequence ID" value="NZ_QVTE01000024.1"/>
</dbReference>
<protein>
    <submittedName>
        <fullName evidence="1">Uncharacterized protein</fullName>
    </submittedName>
</protein>
<dbReference type="OrthoDB" id="2802847at2"/>
<evidence type="ECO:0000313" key="2">
    <source>
        <dbReference type="Proteomes" id="UP000264541"/>
    </source>
</evidence>
<name>A0A372LPY0_9BACI</name>
<comment type="caution">
    <text evidence="1">The sequence shown here is derived from an EMBL/GenBank/DDBJ whole genome shotgun (WGS) entry which is preliminary data.</text>
</comment>
<sequence>MKAEVYILGLFTFKDEDKKNKVFNDRELNKINENINSTDGLKLKNIQPNSRWKMYQLDISEIQTKIPLTKITSASMGYYHHRLIFRFQLTGERIDIDLRKIRKVFNDYSKNIITNSIINPNKVYDFKHCDTYQLIFLKNRQFLRFSKEDAVFSNDTTTMTFDISEPSAIMPFGKKYNIRISIPSTIITSKEKVSDDFSKAMINAIYQSCLYEIKDKRKMKNETTELSEDQLVKLWQHIIDTMGGRTLDKNIAKISQTNLVVAVAALLLGLIAIDAKKIFSFADFIKHILITFF</sequence>
<accession>A0A372LPY0</accession>
<evidence type="ECO:0000313" key="1">
    <source>
        <dbReference type="EMBL" id="RFU69513.1"/>
    </source>
</evidence>
<dbReference type="EMBL" id="QVTE01000024">
    <property type="protein sequence ID" value="RFU69513.1"/>
    <property type="molecule type" value="Genomic_DNA"/>
</dbReference>
<dbReference type="AlphaFoldDB" id="A0A372LPY0"/>
<proteinExistence type="predicted"/>
<keyword evidence="2" id="KW-1185">Reference proteome</keyword>